<keyword evidence="3" id="KW-1185">Reference proteome</keyword>
<feature type="domain" description="NAD(P)-binding" evidence="1">
    <location>
        <begin position="6"/>
        <end position="182"/>
    </location>
</feature>
<organism evidence="2 3">
    <name type="scientific">Streptomyces capoamus</name>
    <dbReference type="NCBI Taxonomy" id="68183"/>
    <lineage>
        <taxon>Bacteria</taxon>
        <taxon>Bacillati</taxon>
        <taxon>Actinomycetota</taxon>
        <taxon>Actinomycetes</taxon>
        <taxon>Kitasatosporales</taxon>
        <taxon>Streptomycetaceae</taxon>
        <taxon>Streptomyces</taxon>
    </lineage>
</organism>
<dbReference type="RefSeq" id="WP_189978905.1">
    <property type="nucleotide sequence ID" value="NZ_BNBF01000002.1"/>
</dbReference>
<evidence type="ECO:0000313" key="3">
    <source>
        <dbReference type="Proteomes" id="UP000619355"/>
    </source>
</evidence>
<gene>
    <name evidence="2" type="ORF">GCM10018980_11700</name>
</gene>
<dbReference type="InterPro" id="IPR036291">
    <property type="entry name" value="NAD(P)-bd_dom_sf"/>
</dbReference>
<dbReference type="Pfam" id="PF13460">
    <property type="entry name" value="NAD_binding_10"/>
    <property type="match status" value="1"/>
</dbReference>
<evidence type="ECO:0000259" key="1">
    <source>
        <dbReference type="Pfam" id="PF13460"/>
    </source>
</evidence>
<dbReference type="Gene3D" id="3.90.25.10">
    <property type="entry name" value="UDP-galactose 4-epimerase, domain 1"/>
    <property type="match status" value="1"/>
</dbReference>
<name>A0A919C2L6_9ACTN</name>
<reference evidence="3" key="1">
    <citation type="journal article" date="2019" name="Int. J. Syst. Evol. Microbiol.">
        <title>The Global Catalogue of Microorganisms (GCM) 10K type strain sequencing project: providing services to taxonomists for standard genome sequencing and annotation.</title>
        <authorList>
            <consortium name="The Broad Institute Genomics Platform"/>
            <consortium name="The Broad Institute Genome Sequencing Center for Infectious Disease"/>
            <person name="Wu L."/>
            <person name="Ma J."/>
        </authorList>
    </citation>
    <scope>NUCLEOTIDE SEQUENCE [LARGE SCALE GENOMIC DNA]</scope>
    <source>
        <strain evidence="3">JCM 4253</strain>
    </source>
</reference>
<accession>A0A919C2L6</accession>
<dbReference type="InterPro" id="IPR051604">
    <property type="entry name" value="Ergot_Alk_Oxidoreductase"/>
</dbReference>
<comment type="caution">
    <text evidence="2">The sequence shown here is derived from an EMBL/GenBank/DDBJ whole genome shotgun (WGS) entry which is preliminary data.</text>
</comment>
<dbReference type="PANTHER" id="PTHR43162:SF1">
    <property type="entry name" value="PRESTALK A DIFFERENTIATION PROTEIN A"/>
    <property type="match status" value="1"/>
</dbReference>
<dbReference type="Gene3D" id="3.40.50.720">
    <property type="entry name" value="NAD(P)-binding Rossmann-like Domain"/>
    <property type="match status" value="1"/>
</dbReference>
<dbReference type="SUPFAM" id="SSF51735">
    <property type="entry name" value="NAD(P)-binding Rossmann-fold domains"/>
    <property type="match status" value="1"/>
</dbReference>
<evidence type="ECO:0000313" key="2">
    <source>
        <dbReference type="EMBL" id="GHG38708.1"/>
    </source>
</evidence>
<dbReference type="EMBL" id="BNBF01000002">
    <property type="protein sequence ID" value="GHG38708.1"/>
    <property type="molecule type" value="Genomic_DNA"/>
</dbReference>
<dbReference type="PANTHER" id="PTHR43162">
    <property type="match status" value="1"/>
</dbReference>
<proteinExistence type="predicted"/>
<dbReference type="InterPro" id="IPR016040">
    <property type="entry name" value="NAD(P)-bd_dom"/>
</dbReference>
<dbReference type="Proteomes" id="UP000619355">
    <property type="component" value="Unassembled WGS sequence"/>
</dbReference>
<protein>
    <submittedName>
        <fullName evidence="2">NmrA family transcriptional regulator</fullName>
    </submittedName>
</protein>
<sequence>MIAVTGATGNIGRMLVGMLAGAGEEVVAVSRGDGTGGPAGNGVRWVRGGVGDAGSLRPALDGARAVFLVLGGELNFRGERPGAVVEAVADAGVRRIVLVSSQVSATRPEAPSHARLRAFEAAVRESGREFTVLRPAGFASNALAWSESVRTRRTVYAPFGGVALPVVDPADIAAVAAAALLEDGHAGRTYELTGPEPISPRGQAEVLAAALGEEVAFVELSREEAHAGMARFMPEQVVAGTLDVLGAPLPAERRPGPGVEAVLHRPAAPFAAWAERNLAAFA</sequence>
<dbReference type="AlphaFoldDB" id="A0A919C2L6"/>